<dbReference type="GeneID" id="20253220"/>
<proteinExistence type="predicted"/>
<keyword evidence="2" id="KW-1185">Reference proteome</keyword>
<organism evidence="1 2">
    <name type="scientific">Lottia gigantea</name>
    <name type="common">Giant owl limpet</name>
    <dbReference type="NCBI Taxonomy" id="225164"/>
    <lineage>
        <taxon>Eukaryota</taxon>
        <taxon>Metazoa</taxon>
        <taxon>Spiralia</taxon>
        <taxon>Lophotrochozoa</taxon>
        <taxon>Mollusca</taxon>
        <taxon>Gastropoda</taxon>
        <taxon>Patellogastropoda</taxon>
        <taxon>Lottioidea</taxon>
        <taxon>Lottiidae</taxon>
        <taxon>Lottia</taxon>
    </lineage>
</organism>
<dbReference type="EMBL" id="KB202408">
    <property type="protein sequence ID" value="ESO90523.1"/>
    <property type="molecule type" value="Genomic_DNA"/>
</dbReference>
<dbReference type="HOGENOM" id="CLU_3038384_0_0_1"/>
<dbReference type="AlphaFoldDB" id="V3ZH12"/>
<feature type="non-terminal residue" evidence="1">
    <location>
        <position position="55"/>
    </location>
</feature>
<evidence type="ECO:0000313" key="2">
    <source>
        <dbReference type="Proteomes" id="UP000030746"/>
    </source>
</evidence>
<dbReference type="Proteomes" id="UP000030746">
    <property type="component" value="Unassembled WGS sequence"/>
</dbReference>
<protein>
    <recommendedName>
        <fullName evidence="3">Reverse transcriptase domain-containing protein</fullName>
    </recommendedName>
</protein>
<dbReference type="OrthoDB" id="6242193at2759"/>
<dbReference type="RefSeq" id="XP_009058844.1">
    <property type="nucleotide sequence ID" value="XM_009060596.1"/>
</dbReference>
<dbReference type="KEGG" id="lgi:LOTGIDRAFT_98243"/>
<dbReference type="CTD" id="20253220"/>
<gene>
    <name evidence="1" type="ORF">LOTGIDRAFT_98243</name>
</gene>
<sequence length="55" mass="6530">LECNDILSDYQNGYRKRRSCAGHIFSLFNVINERKLSKKSTFICFIDFKKCFDCI</sequence>
<evidence type="ECO:0008006" key="3">
    <source>
        <dbReference type="Google" id="ProtNLM"/>
    </source>
</evidence>
<name>V3ZH12_LOTGI</name>
<evidence type="ECO:0000313" key="1">
    <source>
        <dbReference type="EMBL" id="ESO90523.1"/>
    </source>
</evidence>
<reference evidence="1 2" key="1">
    <citation type="journal article" date="2013" name="Nature">
        <title>Insights into bilaterian evolution from three spiralian genomes.</title>
        <authorList>
            <person name="Simakov O."/>
            <person name="Marletaz F."/>
            <person name="Cho S.J."/>
            <person name="Edsinger-Gonzales E."/>
            <person name="Havlak P."/>
            <person name="Hellsten U."/>
            <person name="Kuo D.H."/>
            <person name="Larsson T."/>
            <person name="Lv J."/>
            <person name="Arendt D."/>
            <person name="Savage R."/>
            <person name="Osoegawa K."/>
            <person name="de Jong P."/>
            <person name="Grimwood J."/>
            <person name="Chapman J.A."/>
            <person name="Shapiro H."/>
            <person name="Aerts A."/>
            <person name="Otillar R.P."/>
            <person name="Terry A.Y."/>
            <person name="Boore J.L."/>
            <person name="Grigoriev I.V."/>
            <person name="Lindberg D.R."/>
            <person name="Seaver E.C."/>
            <person name="Weisblat D.A."/>
            <person name="Putnam N.H."/>
            <person name="Rokhsar D.S."/>
        </authorList>
    </citation>
    <scope>NUCLEOTIDE SEQUENCE [LARGE SCALE GENOMIC DNA]</scope>
</reference>
<feature type="non-terminal residue" evidence="1">
    <location>
        <position position="1"/>
    </location>
</feature>
<accession>V3ZH12</accession>